<sequence>MSKFSLANANRYRVGLAGLAVLAFVGALVGAASGLSIGTRTYSAMLQSTGGIRAGEEVQVAGVSAGDVTAVELDGEAVRVTFTMDDDIELGAGTTAEVKVATLLGTHFLLVTPGGEGELEDDTIPVAQTRVPYNLQDAVDGAVGELSEFDTVQLEQSLAQITEVLDVTGDDIGPALDGVEALSGVVVERSDQLSSLLTAARQVTQQLTDTTPALVELMQQGDLILDVLRVRRDAISQLLTDMTELGNLLTGVIEDNEEAVAPLLSDLDVTVGVLQRHEQTLNQALTMLPATARYFTNSAATGPWVALYTPSALPDNLECVIERRCVG</sequence>
<evidence type="ECO:0000259" key="2">
    <source>
        <dbReference type="Pfam" id="PF11887"/>
    </source>
</evidence>
<dbReference type="InterPro" id="IPR052336">
    <property type="entry name" value="MlaD_Phospholipid_Transporter"/>
</dbReference>
<name>A0A6P0HI07_9ACTN</name>
<dbReference type="InterPro" id="IPR005693">
    <property type="entry name" value="Mce"/>
</dbReference>
<dbReference type="InterPro" id="IPR024516">
    <property type="entry name" value="Mce_C"/>
</dbReference>
<feature type="domain" description="Mammalian cell entry C-terminal" evidence="2">
    <location>
        <begin position="121"/>
        <end position="288"/>
    </location>
</feature>
<dbReference type="Pfam" id="PF02470">
    <property type="entry name" value="MlaD"/>
    <property type="match status" value="1"/>
</dbReference>
<dbReference type="Pfam" id="PF11887">
    <property type="entry name" value="Mce4_CUP1"/>
    <property type="match status" value="1"/>
</dbReference>
<dbReference type="InterPro" id="IPR003399">
    <property type="entry name" value="Mce/MlaD"/>
</dbReference>
<dbReference type="EMBL" id="JAAGXA010000005">
    <property type="protein sequence ID" value="NEN78298.1"/>
    <property type="molecule type" value="Genomic_DNA"/>
</dbReference>
<accession>A0A6P0HI07</accession>
<dbReference type="GO" id="GO:0005576">
    <property type="term" value="C:extracellular region"/>
    <property type="evidence" value="ECO:0007669"/>
    <property type="project" value="TreeGrafter"/>
</dbReference>
<dbReference type="NCBIfam" id="TIGR00996">
    <property type="entry name" value="Mtu_fam_mce"/>
    <property type="match status" value="1"/>
</dbReference>
<dbReference type="Proteomes" id="UP000468687">
    <property type="component" value="Unassembled WGS sequence"/>
</dbReference>
<evidence type="ECO:0000259" key="1">
    <source>
        <dbReference type="Pfam" id="PF02470"/>
    </source>
</evidence>
<dbReference type="AlphaFoldDB" id="A0A6P0HI07"/>
<dbReference type="RefSeq" id="WP_163771854.1">
    <property type="nucleotide sequence ID" value="NZ_JAAGXA010000005.1"/>
</dbReference>
<comment type="caution">
    <text evidence="3">The sequence shown here is derived from an EMBL/GenBank/DDBJ whole genome shotgun (WGS) entry which is preliminary data.</text>
</comment>
<evidence type="ECO:0000313" key="3">
    <source>
        <dbReference type="EMBL" id="NEN78298.1"/>
    </source>
</evidence>
<dbReference type="PANTHER" id="PTHR33371">
    <property type="entry name" value="INTERMEMBRANE PHOSPHOLIPID TRANSPORT SYSTEM BINDING PROTEIN MLAD-RELATED"/>
    <property type="match status" value="1"/>
</dbReference>
<proteinExistence type="predicted"/>
<reference evidence="3 4" key="1">
    <citation type="journal article" date="2014" name="Int. J. Syst. Evol. Microbiol.">
        <title>Nocardioides zeae sp. nov., isolated from the stem of Zea mays.</title>
        <authorList>
            <person name="Glaeser S.P."/>
            <person name="McInroy J.A."/>
            <person name="Busse H.J."/>
            <person name="Kampfer P."/>
        </authorList>
    </citation>
    <scope>NUCLEOTIDE SEQUENCE [LARGE SCALE GENOMIC DNA]</scope>
    <source>
        <strain evidence="3 4">JCM 30728</strain>
    </source>
</reference>
<keyword evidence="4" id="KW-1185">Reference proteome</keyword>
<protein>
    <submittedName>
        <fullName evidence="3">MCE family protein</fullName>
    </submittedName>
</protein>
<feature type="domain" description="Mce/MlaD" evidence="1">
    <location>
        <begin position="39"/>
        <end position="114"/>
    </location>
</feature>
<dbReference type="PANTHER" id="PTHR33371:SF18">
    <property type="entry name" value="MCE-FAMILY PROTEIN MCE3C"/>
    <property type="match status" value="1"/>
</dbReference>
<gene>
    <name evidence="3" type="ORF">G3T38_08410</name>
</gene>
<evidence type="ECO:0000313" key="4">
    <source>
        <dbReference type="Proteomes" id="UP000468687"/>
    </source>
</evidence>
<organism evidence="3 4">
    <name type="scientific">Nocardioides zeae</name>
    <dbReference type="NCBI Taxonomy" id="1457234"/>
    <lineage>
        <taxon>Bacteria</taxon>
        <taxon>Bacillati</taxon>
        <taxon>Actinomycetota</taxon>
        <taxon>Actinomycetes</taxon>
        <taxon>Propionibacteriales</taxon>
        <taxon>Nocardioidaceae</taxon>
        <taxon>Nocardioides</taxon>
    </lineage>
</organism>